<keyword evidence="1" id="KW-1133">Transmembrane helix</keyword>
<accession>A0A1H1SZG1</accession>
<dbReference type="AlphaFoldDB" id="A0A1H1SZG1"/>
<sequence length="41" mass="4881">MTAWGWIPLGMSSAQRWLDGAFYLVIAVVIWAWYRYSDWNV</sequence>
<dbReference type="Proteomes" id="UP000199092">
    <property type="component" value="Chromosome I"/>
</dbReference>
<evidence type="ECO:0000313" key="3">
    <source>
        <dbReference type="Proteomes" id="UP000199092"/>
    </source>
</evidence>
<gene>
    <name evidence="2" type="ORF">SAMN04488543_1907</name>
</gene>
<protein>
    <submittedName>
        <fullName evidence="2">Uncharacterized protein</fullName>
    </submittedName>
</protein>
<organism evidence="2 3">
    <name type="scientific">Friedmanniella luteola</name>
    <dbReference type="NCBI Taxonomy" id="546871"/>
    <lineage>
        <taxon>Bacteria</taxon>
        <taxon>Bacillati</taxon>
        <taxon>Actinomycetota</taxon>
        <taxon>Actinomycetes</taxon>
        <taxon>Propionibacteriales</taxon>
        <taxon>Nocardioidaceae</taxon>
        <taxon>Friedmanniella</taxon>
    </lineage>
</organism>
<proteinExistence type="predicted"/>
<keyword evidence="1" id="KW-0812">Transmembrane</keyword>
<keyword evidence="1" id="KW-0472">Membrane</keyword>
<evidence type="ECO:0000313" key="2">
    <source>
        <dbReference type="EMBL" id="SDS53106.1"/>
    </source>
</evidence>
<reference evidence="2 3" key="1">
    <citation type="submission" date="2016-10" db="EMBL/GenBank/DDBJ databases">
        <authorList>
            <person name="de Groot N.N."/>
        </authorList>
    </citation>
    <scope>NUCLEOTIDE SEQUENCE [LARGE SCALE GENOMIC DNA]</scope>
    <source>
        <strain evidence="2 3">DSM 21741</strain>
    </source>
</reference>
<keyword evidence="3" id="KW-1185">Reference proteome</keyword>
<feature type="transmembrane region" description="Helical" evidence="1">
    <location>
        <begin position="20"/>
        <end position="36"/>
    </location>
</feature>
<name>A0A1H1SZG1_9ACTN</name>
<dbReference type="EMBL" id="LT629749">
    <property type="protein sequence ID" value="SDS53106.1"/>
    <property type="molecule type" value="Genomic_DNA"/>
</dbReference>
<evidence type="ECO:0000256" key="1">
    <source>
        <dbReference type="SAM" id="Phobius"/>
    </source>
</evidence>